<comment type="pathway">
    <text evidence="2 16">Amino-acid biosynthesis; L-lysine biosynthesis via DAP pathway; (S)-tetrahydrodipicolinate from L-aspartate: step 1/4.</text>
</comment>
<dbReference type="GO" id="GO:0004072">
    <property type="term" value="F:aspartate kinase activity"/>
    <property type="evidence" value="ECO:0007669"/>
    <property type="project" value="UniProtKB-EC"/>
</dbReference>
<evidence type="ECO:0000256" key="3">
    <source>
        <dbReference type="ARBA" id="ARBA00004986"/>
    </source>
</evidence>
<evidence type="ECO:0000256" key="12">
    <source>
        <dbReference type="ARBA" id="ARBA00023154"/>
    </source>
</evidence>
<name>A0A226BZF3_9FIRM</name>
<evidence type="ECO:0000313" key="19">
    <source>
        <dbReference type="EMBL" id="OWZ84301.1"/>
    </source>
</evidence>
<dbReference type="InterPro" id="IPR001341">
    <property type="entry name" value="Asp_kinase"/>
</dbReference>
<dbReference type="SUPFAM" id="SSF53633">
    <property type="entry name" value="Carbamate kinase-like"/>
    <property type="match status" value="1"/>
</dbReference>
<evidence type="ECO:0000259" key="17">
    <source>
        <dbReference type="Pfam" id="PF00696"/>
    </source>
</evidence>
<feature type="binding site" evidence="14">
    <location>
        <position position="55"/>
    </location>
    <ligand>
        <name>substrate</name>
    </ligand>
</feature>
<keyword evidence="6 16" id="KW-0028">Amino-acid biosynthesis</keyword>
<dbReference type="GO" id="GO:0005829">
    <property type="term" value="C:cytosol"/>
    <property type="evidence" value="ECO:0007669"/>
    <property type="project" value="TreeGrafter"/>
</dbReference>
<dbReference type="Pfam" id="PF00696">
    <property type="entry name" value="AA_kinase"/>
    <property type="match status" value="1"/>
</dbReference>
<comment type="catalytic activity">
    <reaction evidence="13 15">
        <text>L-aspartate + ATP = 4-phospho-L-aspartate + ADP</text>
        <dbReference type="Rhea" id="RHEA:23776"/>
        <dbReference type="ChEBI" id="CHEBI:29991"/>
        <dbReference type="ChEBI" id="CHEBI:30616"/>
        <dbReference type="ChEBI" id="CHEBI:57535"/>
        <dbReference type="ChEBI" id="CHEBI:456216"/>
        <dbReference type="EC" id="2.7.2.4"/>
    </reaction>
</comment>
<feature type="binding site" evidence="14">
    <location>
        <begin position="218"/>
        <end position="219"/>
    </location>
    <ligand>
        <name>ATP</name>
        <dbReference type="ChEBI" id="CHEBI:30616"/>
    </ligand>
</feature>
<dbReference type="PANTHER" id="PTHR21499:SF3">
    <property type="entry name" value="ASPARTOKINASE"/>
    <property type="match status" value="1"/>
</dbReference>
<dbReference type="InterPro" id="IPR036393">
    <property type="entry name" value="AceGlu_kinase-like_sf"/>
</dbReference>
<evidence type="ECO:0000256" key="2">
    <source>
        <dbReference type="ARBA" id="ARBA00004766"/>
    </source>
</evidence>
<evidence type="ECO:0000256" key="7">
    <source>
        <dbReference type="ARBA" id="ARBA00022679"/>
    </source>
</evidence>
<dbReference type="InterPro" id="IPR005260">
    <property type="entry name" value="Asp_kin_monofn"/>
</dbReference>
<comment type="function">
    <text evidence="1">Catalyzes the phosphorylation of the beta-carboxyl group of aspartic acid with ATP to yield 4-phospho-L-aspartate, which is involved in the branched biosynthetic pathway leading to the biosynthesis of amino acids threonine, isoleucine and methionine.</text>
</comment>
<dbReference type="EC" id="2.7.2.4" evidence="15"/>
<accession>A0A226BZF3</accession>
<evidence type="ECO:0000256" key="14">
    <source>
        <dbReference type="PIRSR" id="PIRSR000726-1"/>
    </source>
</evidence>
<dbReference type="GO" id="GO:0019877">
    <property type="term" value="P:diaminopimelate biosynthetic process"/>
    <property type="evidence" value="ECO:0007669"/>
    <property type="project" value="UniProtKB-KW"/>
</dbReference>
<dbReference type="InterPro" id="IPR018042">
    <property type="entry name" value="Aspartate_kinase_CS"/>
</dbReference>
<dbReference type="EMBL" id="NIQC01000006">
    <property type="protein sequence ID" value="OWZ84301.1"/>
    <property type="molecule type" value="Genomic_DNA"/>
</dbReference>
<protein>
    <recommendedName>
        <fullName evidence="15">Aspartokinase</fullName>
        <ecNumber evidence="15">2.7.2.4</ecNumber>
    </recommendedName>
</protein>
<keyword evidence="12" id="KW-0457">Lysine biosynthesis</keyword>
<dbReference type="SUPFAM" id="SSF55021">
    <property type="entry name" value="ACT-like"/>
    <property type="match status" value="2"/>
</dbReference>
<evidence type="ECO:0000256" key="15">
    <source>
        <dbReference type="RuleBase" id="RU003448"/>
    </source>
</evidence>
<comment type="pathway">
    <text evidence="3 16">Amino-acid biosynthesis; L-methionine biosynthesis via de novo pathway; L-homoserine from L-aspartate: step 1/3.</text>
</comment>
<dbReference type="GO" id="GO:0009090">
    <property type="term" value="P:homoserine biosynthetic process"/>
    <property type="evidence" value="ECO:0007669"/>
    <property type="project" value="TreeGrafter"/>
</dbReference>
<dbReference type="UniPathway" id="UPA00050">
    <property type="reaction ID" value="UER00461"/>
</dbReference>
<evidence type="ECO:0000256" key="1">
    <source>
        <dbReference type="ARBA" id="ARBA00003121"/>
    </source>
</evidence>
<dbReference type="PANTHER" id="PTHR21499">
    <property type="entry name" value="ASPARTATE KINASE"/>
    <property type="match status" value="1"/>
</dbReference>
<keyword evidence="20" id="KW-1185">Reference proteome</keyword>
<dbReference type="Proteomes" id="UP000214588">
    <property type="component" value="Unassembled WGS sequence"/>
</dbReference>
<comment type="caution">
    <text evidence="19">The sequence shown here is derived from an EMBL/GenBank/DDBJ whole genome shotgun (WGS) entry which is preliminary data.</text>
</comment>
<dbReference type="Gene3D" id="3.40.1160.10">
    <property type="entry name" value="Acetylglutamate kinase-like"/>
    <property type="match status" value="1"/>
</dbReference>
<keyword evidence="8 14" id="KW-0547">Nucleotide-binding</keyword>
<dbReference type="NCBIfam" id="TIGR00657">
    <property type="entry name" value="asp_kinases"/>
    <property type="match status" value="1"/>
</dbReference>
<evidence type="ECO:0000259" key="18">
    <source>
        <dbReference type="Pfam" id="PF22468"/>
    </source>
</evidence>
<dbReference type="Gene3D" id="3.30.2130.10">
    <property type="entry name" value="VC0802-like"/>
    <property type="match status" value="1"/>
</dbReference>
<dbReference type="GO" id="GO:0009088">
    <property type="term" value="P:threonine biosynthetic process"/>
    <property type="evidence" value="ECO:0007669"/>
    <property type="project" value="UniProtKB-UniPathway"/>
</dbReference>
<dbReference type="InterPro" id="IPR045865">
    <property type="entry name" value="ACT-like_dom_sf"/>
</dbReference>
<feature type="domain" description="Aspartokinase ACT" evidence="18">
    <location>
        <begin position="348"/>
        <end position="406"/>
    </location>
</feature>
<evidence type="ECO:0000256" key="4">
    <source>
        <dbReference type="ARBA" id="ARBA00005139"/>
    </source>
</evidence>
<evidence type="ECO:0000313" key="20">
    <source>
        <dbReference type="Proteomes" id="UP000214588"/>
    </source>
</evidence>
<dbReference type="GO" id="GO:0009089">
    <property type="term" value="P:lysine biosynthetic process via diaminopimelate"/>
    <property type="evidence" value="ECO:0007669"/>
    <property type="project" value="UniProtKB-UniPathway"/>
</dbReference>
<dbReference type="PIRSF" id="PIRSF000726">
    <property type="entry name" value="Asp_kin"/>
    <property type="match status" value="1"/>
</dbReference>
<evidence type="ECO:0000256" key="11">
    <source>
        <dbReference type="ARBA" id="ARBA00022915"/>
    </source>
</evidence>
<evidence type="ECO:0000256" key="16">
    <source>
        <dbReference type="RuleBase" id="RU004249"/>
    </source>
</evidence>
<dbReference type="OrthoDB" id="9799110at2"/>
<dbReference type="InterPro" id="IPR001048">
    <property type="entry name" value="Asp/Glu/Uridylate_kinase"/>
</dbReference>
<dbReference type="Pfam" id="PF22468">
    <property type="entry name" value="ACT_9"/>
    <property type="match status" value="1"/>
</dbReference>
<reference evidence="19 20" key="1">
    <citation type="submission" date="2017-06" db="EMBL/GenBank/DDBJ databases">
        <title>Draft Genome Sequence of Natranaerobius trueperi halophilic, alkalithermophilic bacteria from soda lakes.</title>
        <authorList>
            <person name="Zhao B."/>
        </authorList>
    </citation>
    <scope>NUCLEOTIDE SEQUENCE [LARGE SCALE GENOMIC DNA]</scope>
    <source>
        <strain evidence="19 20">DSM 18760</strain>
    </source>
</reference>
<evidence type="ECO:0000256" key="6">
    <source>
        <dbReference type="ARBA" id="ARBA00022605"/>
    </source>
</evidence>
<dbReference type="GO" id="GO:0005524">
    <property type="term" value="F:ATP binding"/>
    <property type="evidence" value="ECO:0007669"/>
    <property type="project" value="UniProtKB-KW"/>
</dbReference>
<gene>
    <name evidence="19" type="ORF">CDO51_04375</name>
</gene>
<evidence type="ECO:0000256" key="5">
    <source>
        <dbReference type="ARBA" id="ARBA00010122"/>
    </source>
</evidence>
<sequence length="408" mass="44423">MATNNVIVQKFGGSSLRTKELREKAVEHIKQSVDSGNKVVVVVSALGRKPDPYATDSLIDFLNGQAGEGVKDRELDLAVSCGEVISSALLTSLLNMDGYDAVALTGKQAGILTDNNYTNGTILDIDCSMINKYLDQNKIVVVAGFQGVSTDGETVTLGRGGSDTTATALASHLKADSAEIYTDVDGLMTVDPKIVPDAKPIKVITFYEVLQMARDGVKVIHPRAVEYAMRHSVPIYIKNIENSYDDEGTKITHNVARKQTKKSQIITGIGYLPKVTQITLDFESDCSQVIKVAVFNEIAKAKISLDMINVYENRLTFTVREANAKSTIELLKEGDFGDITKKTDCTKITLFGTGMTGLPGVMAKALDILNKEKIEVLQTTDSNITISCLIQGSDTERALRLLHEKFYL</sequence>
<dbReference type="InterPro" id="IPR054352">
    <property type="entry name" value="ACT_Aspartokinase"/>
</dbReference>
<organism evidence="19 20">
    <name type="scientific">Natranaerobius trueperi</name>
    <dbReference type="NCBI Taxonomy" id="759412"/>
    <lineage>
        <taxon>Bacteria</taxon>
        <taxon>Bacillati</taxon>
        <taxon>Bacillota</taxon>
        <taxon>Clostridia</taxon>
        <taxon>Natranaerobiales</taxon>
        <taxon>Natranaerobiaceae</taxon>
        <taxon>Natranaerobius</taxon>
    </lineage>
</organism>
<keyword evidence="7 15" id="KW-0808">Transferase</keyword>
<dbReference type="RefSeq" id="WP_089023086.1">
    <property type="nucleotide sequence ID" value="NZ_NIQC01000006.1"/>
</dbReference>
<keyword evidence="10 14" id="KW-0067">ATP-binding</keyword>
<dbReference type="AlphaFoldDB" id="A0A226BZF3"/>
<comment type="similarity">
    <text evidence="5 15">Belongs to the aspartokinase family.</text>
</comment>
<evidence type="ECO:0000256" key="8">
    <source>
        <dbReference type="ARBA" id="ARBA00022741"/>
    </source>
</evidence>
<dbReference type="UniPathway" id="UPA00051">
    <property type="reaction ID" value="UER00462"/>
</dbReference>
<proteinExistence type="inferred from homology"/>
<dbReference type="PROSITE" id="PS00324">
    <property type="entry name" value="ASPARTOKINASE"/>
    <property type="match status" value="1"/>
</dbReference>
<feature type="binding site" evidence="14">
    <location>
        <begin position="182"/>
        <end position="183"/>
    </location>
    <ligand>
        <name>ATP</name>
        <dbReference type="ChEBI" id="CHEBI:30616"/>
    </ligand>
</feature>
<evidence type="ECO:0000256" key="13">
    <source>
        <dbReference type="ARBA" id="ARBA00047872"/>
    </source>
</evidence>
<dbReference type="UniPathway" id="UPA00034">
    <property type="reaction ID" value="UER00015"/>
</dbReference>
<feature type="binding site" evidence="14">
    <location>
        <begin position="10"/>
        <end position="13"/>
    </location>
    <ligand>
        <name>ATP</name>
        <dbReference type="ChEBI" id="CHEBI:30616"/>
    </ligand>
</feature>
<evidence type="ECO:0000256" key="10">
    <source>
        <dbReference type="ARBA" id="ARBA00022840"/>
    </source>
</evidence>
<feature type="domain" description="Aspartate/glutamate/uridylate kinase" evidence="17">
    <location>
        <begin position="5"/>
        <end position="239"/>
    </location>
</feature>
<dbReference type="NCBIfam" id="NF006068">
    <property type="entry name" value="PRK08210.1"/>
    <property type="match status" value="1"/>
</dbReference>
<comment type="pathway">
    <text evidence="4 16">Amino-acid biosynthesis; L-threonine biosynthesis; L-threonine from L-aspartate: step 1/5.</text>
</comment>
<feature type="binding site" evidence="14">
    <location>
        <position position="83"/>
    </location>
    <ligand>
        <name>substrate</name>
    </ligand>
</feature>
<evidence type="ECO:0000256" key="9">
    <source>
        <dbReference type="ARBA" id="ARBA00022777"/>
    </source>
</evidence>
<keyword evidence="11" id="KW-0220">Diaminopimelate biosynthesis</keyword>
<keyword evidence="9 15" id="KW-0418">Kinase</keyword>